<name>A0A0F9M6W1_9ZZZZ</name>
<accession>A0A0F9M6W1</accession>
<reference evidence="2" key="1">
    <citation type="journal article" date="2015" name="Nature">
        <title>Complex archaea that bridge the gap between prokaryotes and eukaryotes.</title>
        <authorList>
            <person name="Spang A."/>
            <person name="Saw J.H."/>
            <person name="Jorgensen S.L."/>
            <person name="Zaremba-Niedzwiedzka K."/>
            <person name="Martijn J."/>
            <person name="Lind A.E."/>
            <person name="van Eijk R."/>
            <person name="Schleper C."/>
            <person name="Guy L."/>
            <person name="Ettema T.J."/>
        </authorList>
    </citation>
    <scope>NUCLEOTIDE SEQUENCE</scope>
</reference>
<dbReference type="CDD" id="cd06257">
    <property type="entry name" value="DnaJ"/>
    <property type="match status" value="1"/>
</dbReference>
<dbReference type="InterPro" id="IPR036869">
    <property type="entry name" value="J_dom_sf"/>
</dbReference>
<proteinExistence type="predicted"/>
<dbReference type="Gene3D" id="1.10.287.110">
    <property type="entry name" value="DnaJ domain"/>
    <property type="match status" value="1"/>
</dbReference>
<organism evidence="2">
    <name type="scientific">marine sediment metagenome</name>
    <dbReference type="NCBI Taxonomy" id="412755"/>
    <lineage>
        <taxon>unclassified sequences</taxon>
        <taxon>metagenomes</taxon>
        <taxon>ecological metagenomes</taxon>
    </lineage>
</organism>
<gene>
    <name evidence="2" type="ORF">LCGC14_1496430</name>
</gene>
<dbReference type="InterPro" id="IPR001623">
    <property type="entry name" value="DnaJ_domain"/>
</dbReference>
<evidence type="ECO:0000259" key="1">
    <source>
        <dbReference type="PROSITE" id="PS50076"/>
    </source>
</evidence>
<dbReference type="SUPFAM" id="SSF46565">
    <property type="entry name" value="Chaperone J-domain"/>
    <property type="match status" value="1"/>
</dbReference>
<dbReference type="AlphaFoldDB" id="A0A0F9M6W1"/>
<protein>
    <recommendedName>
        <fullName evidence="1">J domain-containing protein</fullName>
    </recommendedName>
</protein>
<comment type="caution">
    <text evidence="2">The sequence shown here is derived from an EMBL/GenBank/DDBJ whole genome shotgun (WGS) entry which is preliminary data.</text>
</comment>
<dbReference type="EMBL" id="LAZR01010811">
    <property type="protein sequence ID" value="KKM64932.1"/>
    <property type="molecule type" value="Genomic_DNA"/>
</dbReference>
<sequence length="111" mass="12641">MPKKLTAKQVFREVNDILTTFSGKDLRGWVDEGWAKYRDTRVGHTTDSLERAARAMDPYVVLGLAKDATIDQVQMRRKQLGLVYHPDREGGNLDAMKLVNNAADEVLRKLR</sequence>
<evidence type="ECO:0000313" key="2">
    <source>
        <dbReference type="EMBL" id="KKM64932.1"/>
    </source>
</evidence>
<feature type="domain" description="J" evidence="1">
    <location>
        <begin position="57"/>
        <end position="111"/>
    </location>
</feature>
<dbReference type="PROSITE" id="PS50076">
    <property type="entry name" value="DNAJ_2"/>
    <property type="match status" value="1"/>
</dbReference>